<dbReference type="AlphaFoldDB" id="A0AAV4P1F8"/>
<reference evidence="1 2" key="1">
    <citation type="submission" date="2021-06" db="EMBL/GenBank/DDBJ databases">
        <title>Caerostris extrusa draft genome.</title>
        <authorList>
            <person name="Kono N."/>
            <person name="Arakawa K."/>
        </authorList>
    </citation>
    <scope>NUCLEOTIDE SEQUENCE [LARGE SCALE GENOMIC DNA]</scope>
</reference>
<gene>
    <name evidence="1" type="ORF">CEXT_206191</name>
</gene>
<dbReference type="EMBL" id="BPLR01021455">
    <property type="protein sequence ID" value="GIX89840.1"/>
    <property type="molecule type" value="Genomic_DNA"/>
</dbReference>
<evidence type="ECO:0000313" key="1">
    <source>
        <dbReference type="EMBL" id="GIX89840.1"/>
    </source>
</evidence>
<evidence type="ECO:0000313" key="2">
    <source>
        <dbReference type="Proteomes" id="UP001054945"/>
    </source>
</evidence>
<keyword evidence="2" id="KW-1185">Reference proteome</keyword>
<organism evidence="1 2">
    <name type="scientific">Caerostris extrusa</name>
    <name type="common">Bark spider</name>
    <name type="synonym">Caerostris bankana</name>
    <dbReference type="NCBI Taxonomy" id="172846"/>
    <lineage>
        <taxon>Eukaryota</taxon>
        <taxon>Metazoa</taxon>
        <taxon>Ecdysozoa</taxon>
        <taxon>Arthropoda</taxon>
        <taxon>Chelicerata</taxon>
        <taxon>Arachnida</taxon>
        <taxon>Araneae</taxon>
        <taxon>Araneomorphae</taxon>
        <taxon>Entelegynae</taxon>
        <taxon>Araneoidea</taxon>
        <taxon>Araneidae</taxon>
        <taxon>Caerostris</taxon>
    </lineage>
</organism>
<protein>
    <submittedName>
        <fullName evidence="1">Uncharacterized protein</fullName>
    </submittedName>
</protein>
<proteinExistence type="predicted"/>
<sequence>MTLLSLRTRTFAQARDRTGSGWKAISDIVTAVSANKKLAAIQSLDSISPNQYCLETVQNLTVNAASLRV</sequence>
<accession>A0AAV4P1F8</accession>
<dbReference type="Proteomes" id="UP001054945">
    <property type="component" value="Unassembled WGS sequence"/>
</dbReference>
<name>A0AAV4P1F8_CAEEX</name>
<comment type="caution">
    <text evidence="1">The sequence shown here is derived from an EMBL/GenBank/DDBJ whole genome shotgun (WGS) entry which is preliminary data.</text>
</comment>